<evidence type="ECO:0000313" key="2">
    <source>
        <dbReference type="EMBL" id="NKI91822.1"/>
    </source>
</evidence>
<feature type="compositionally biased region" description="Polar residues" evidence="1">
    <location>
        <begin position="117"/>
        <end position="127"/>
    </location>
</feature>
<protein>
    <submittedName>
        <fullName evidence="2">Uncharacterized protein</fullName>
    </submittedName>
</protein>
<name>A0ABX1HRA4_9BACT</name>
<dbReference type="Proteomes" id="UP000717634">
    <property type="component" value="Unassembled WGS sequence"/>
</dbReference>
<reference evidence="2 3" key="1">
    <citation type="submission" date="2020-03" db="EMBL/GenBank/DDBJ databases">
        <title>Genomic Encyclopedia of Type Strains, Phase IV (KMG-V): Genome sequencing to study the core and pangenomes of soil and plant-associated prokaryotes.</title>
        <authorList>
            <person name="Whitman W."/>
        </authorList>
    </citation>
    <scope>NUCLEOTIDE SEQUENCE [LARGE SCALE GENOMIC DNA]</scope>
    <source>
        <strain evidence="2 3">1B</strain>
    </source>
</reference>
<keyword evidence="3" id="KW-1185">Reference proteome</keyword>
<comment type="caution">
    <text evidence="2">The sequence shown here is derived from an EMBL/GenBank/DDBJ whole genome shotgun (WGS) entry which is preliminary data.</text>
</comment>
<accession>A0ABX1HRA4</accession>
<gene>
    <name evidence="2" type="ORF">HBN54_004445</name>
</gene>
<organism evidence="2 3">
    <name type="scientific">Hymenobacter artigasi</name>
    <dbReference type="NCBI Taxonomy" id="2719616"/>
    <lineage>
        <taxon>Bacteria</taxon>
        <taxon>Pseudomonadati</taxon>
        <taxon>Bacteroidota</taxon>
        <taxon>Cytophagia</taxon>
        <taxon>Cytophagales</taxon>
        <taxon>Hymenobacteraceae</taxon>
        <taxon>Hymenobacter</taxon>
    </lineage>
</organism>
<evidence type="ECO:0000313" key="3">
    <source>
        <dbReference type="Proteomes" id="UP000717634"/>
    </source>
</evidence>
<evidence type="ECO:0000256" key="1">
    <source>
        <dbReference type="SAM" id="MobiDB-lite"/>
    </source>
</evidence>
<dbReference type="EMBL" id="JAAVTK010000024">
    <property type="protein sequence ID" value="NKI91822.1"/>
    <property type="molecule type" value="Genomic_DNA"/>
</dbReference>
<proteinExistence type="predicted"/>
<feature type="region of interest" description="Disordered" evidence="1">
    <location>
        <begin position="111"/>
        <end position="138"/>
    </location>
</feature>
<sequence length="197" mass="21407">MPNVNACVRSEPVLAEGHRQHMGEVALPAQLLRCPRHKRGHLCQHRCSLLQSPLPHHAAASTAASVSLTAHYCPRAQTRRSAEFRYSTPPGPAIFLTSVLVKTMHRLKRKSGHAPSGITSWPGTSKPTKPGLASPPRWNRVRGRSHFAAGPGGYRVPPISGALAVIIWGSQHKVRHPATGLVQHINSQHSLTNLLYG</sequence>